<feature type="domain" description="DUF2202" evidence="1">
    <location>
        <begin position="53"/>
        <end position="168"/>
    </location>
</feature>
<evidence type="ECO:0000313" key="2">
    <source>
        <dbReference type="EMBL" id="MCV2231414.1"/>
    </source>
</evidence>
<dbReference type="EMBL" id="JAOVQM010000001">
    <property type="protein sequence ID" value="MCV2231414.1"/>
    <property type="molecule type" value="Genomic_DNA"/>
</dbReference>
<evidence type="ECO:0000259" key="1">
    <source>
        <dbReference type="Pfam" id="PF09968"/>
    </source>
</evidence>
<comment type="caution">
    <text evidence="2">The sequence shown here is derived from an EMBL/GenBank/DDBJ whole genome shotgun (WGS) entry which is preliminary data.</text>
</comment>
<organism evidence="2 3">
    <name type="scientific">Paracholeplasma manati</name>
    <dbReference type="NCBI Taxonomy" id="591373"/>
    <lineage>
        <taxon>Bacteria</taxon>
        <taxon>Bacillati</taxon>
        <taxon>Mycoplasmatota</taxon>
        <taxon>Mollicutes</taxon>
        <taxon>Acholeplasmatales</taxon>
        <taxon>Acholeplasmataceae</taxon>
        <taxon>Paracholeplasma</taxon>
    </lineage>
</organism>
<dbReference type="InterPro" id="IPR009078">
    <property type="entry name" value="Ferritin-like_SF"/>
</dbReference>
<dbReference type="Pfam" id="PF09968">
    <property type="entry name" value="DUF2202"/>
    <property type="match status" value="1"/>
</dbReference>
<accession>A0ABT2Y3V6</accession>
<dbReference type="InterPro" id="IPR019243">
    <property type="entry name" value="DUF2202"/>
</dbReference>
<name>A0ABT2Y3V6_9MOLU</name>
<protein>
    <submittedName>
        <fullName evidence="2">DUF2202 domain-containing protein</fullName>
    </submittedName>
</protein>
<dbReference type="RefSeq" id="WP_263607525.1">
    <property type="nucleotide sequence ID" value="NZ_JAOVQM010000001.1"/>
</dbReference>
<dbReference type="SUPFAM" id="SSF47240">
    <property type="entry name" value="Ferritin-like"/>
    <property type="match status" value="1"/>
</dbReference>
<keyword evidence="3" id="KW-1185">Reference proteome</keyword>
<dbReference type="InterPro" id="IPR012347">
    <property type="entry name" value="Ferritin-like"/>
</dbReference>
<dbReference type="Gene3D" id="1.20.1260.10">
    <property type="match status" value="1"/>
</dbReference>
<dbReference type="CDD" id="cd01048">
    <property type="entry name" value="Ferritin_like_AB2"/>
    <property type="match status" value="1"/>
</dbReference>
<dbReference type="Proteomes" id="UP001177160">
    <property type="component" value="Unassembled WGS sequence"/>
</dbReference>
<evidence type="ECO:0000313" key="3">
    <source>
        <dbReference type="Proteomes" id="UP001177160"/>
    </source>
</evidence>
<proteinExistence type="predicted"/>
<sequence length="196" mass="21437">MKKTLLLIGALLLTGFLTVGIFAASTPTTMTSTSLDLEDSYTLEEMLNITLLDELKAKATYEAIIDTYGEVKPFTRIVLAEQRHIDALLVLFNTYGFEVPAFDSSTVVVPESLTAALEAGVQAEVDNIALYDAFLSQTDLPEDVVTTFTALQRASENHLRAFNRGLVGSQIQNFGQQIRNQFGKLGFKGNGHKGNK</sequence>
<reference evidence="2" key="1">
    <citation type="submission" date="2022-09" db="EMBL/GenBank/DDBJ databases">
        <title>Novel Mycoplasma species identified in domestic and wild animals.</title>
        <authorList>
            <person name="Volokhov D.V."/>
            <person name="Furtak V.A."/>
            <person name="Zagorodnyaya T.A."/>
        </authorList>
    </citation>
    <scope>NUCLEOTIDE SEQUENCE</scope>
    <source>
        <strain evidence="2">Oakley</strain>
    </source>
</reference>
<gene>
    <name evidence="2" type="ORF">N7548_01055</name>
</gene>